<dbReference type="InterPro" id="IPR027417">
    <property type="entry name" value="P-loop_NTPase"/>
</dbReference>
<dbReference type="EMBL" id="RSFW01000006">
    <property type="protein sequence ID" value="RSD28771.1"/>
    <property type="molecule type" value="Genomic_DNA"/>
</dbReference>
<dbReference type="InterPro" id="IPR052922">
    <property type="entry name" value="Cytidylate_Kinase-2"/>
</dbReference>
<dbReference type="RefSeq" id="WP_125478733.1">
    <property type="nucleotide sequence ID" value="NZ_RSFW01000006.1"/>
</dbReference>
<dbReference type="Proteomes" id="UP000279911">
    <property type="component" value="Unassembled WGS sequence"/>
</dbReference>
<dbReference type="Gene3D" id="3.40.50.300">
    <property type="entry name" value="P-loop containing nucleotide triphosphate hydrolases"/>
    <property type="match status" value="1"/>
</dbReference>
<dbReference type="AlphaFoldDB" id="A0A427TWF2"/>
<dbReference type="PANTHER" id="PTHR37816">
    <property type="entry name" value="YALI0E33011P"/>
    <property type="match status" value="1"/>
</dbReference>
<dbReference type="PANTHER" id="PTHR37816:SF2">
    <property type="entry name" value="DNA TOPOLOGY MODULATION PROTEIN FLAR-RELATED PROTEIN"/>
    <property type="match status" value="1"/>
</dbReference>
<organism evidence="1 2">
    <name type="scientific">Mesobacillus subterraneus</name>
    <dbReference type="NCBI Taxonomy" id="285983"/>
    <lineage>
        <taxon>Bacteria</taxon>
        <taxon>Bacillati</taxon>
        <taxon>Bacillota</taxon>
        <taxon>Bacilli</taxon>
        <taxon>Bacillales</taxon>
        <taxon>Bacillaceae</taxon>
        <taxon>Mesobacillus</taxon>
    </lineage>
</organism>
<protein>
    <submittedName>
        <fullName evidence="1">DNA topology modulation protein FlaR</fullName>
    </submittedName>
</protein>
<accession>A0A427TWF2</accession>
<evidence type="ECO:0000313" key="1">
    <source>
        <dbReference type="EMBL" id="RSD28771.1"/>
    </source>
</evidence>
<reference evidence="2" key="1">
    <citation type="submission" date="2018-12" db="EMBL/GenBank/DDBJ databases">
        <title>Bacillus chawlae sp. nov., Bacillus glennii sp. nov., and Bacillus saganii sp. nov. Isolated from the Vehicle Assembly Building at Kennedy Space Center where the Viking Spacecraft were Assembled.</title>
        <authorList>
            <person name="Seuylemezian A."/>
            <person name="Vaishampayan P."/>
        </authorList>
    </citation>
    <scope>NUCLEOTIDE SEQUENCE [LARGE SCALE GENOMIC DNA]</scope>
    <source>
        <strain evidence="2">DSM 13966</strain>
    </source>
</reference>
<comment type="caution">
    <text evidence="1">The sequence shown here is derived from an EMBL/GenBank/DDBJ whole genome shotgun (WGS) entry which is preliminary data.</text>
</comment>
<sequence length="172" mass="20145">MTKIHIIGGPGSGKSYIAGKLAKMLKVPAHDLDNLFWDNESEYYGSQTPPAKRAEKLAAVLVQEKWIIEGVYFSWLEESFRQADYIFILKTSVYVRDWRIIKRFILRKIKLAPVSRKENIKSLIDLLKWNHQYDGSNLVNAIKLMKPYRDKVIILTKNDDVFKLFRKRKKVS</sequence>
<proteinExistence type="predicted"/>
<name>A0A427TWF2_9BACI</name>
<gene>
    <name evidence="1" type="ORF">EJA10_04155</name>
</gene>
<dbReference type="OrthoDB" id="1201990at2"/>
<dbReference type="SUPFAM" id="SSF52540">
    <property type="entry name" value="P-loop containing nucleoside triphosphate hydrolases"/>
    <property type="match status" value="1"/>
</dbReference>
<evidence type="ECO:0000313" key="2">
    <source>
        <dbReference type="Proteomes" id="UP000279911"/>
    </source>
</evidence>